<keyword evidence="3" id="KW-0385">Hypusine</keyword>
<dbReference type="GO" id="GO:0043022">
    <property type="term" value="F:ribosome binding"/>
    <property type="evidence" value="ECO:0007669"/>
    <property type="project" value="InterPro"/>
</dbReference>
<feature type="domain" description="Translation initiation factor 5A C-terminal" evidence="4">
    <location>
        <begin position="70"/>
        <end position="128"/>
    </location>
</feature>
<sequence length="129" mass="14386">MAEWEMKELRELKIGRYVNIDECPCKIVSITTSKPGKHGSAKASIEAIDIFTGAKKSINAPVSAKVQVPVIDKRKGQVISIDEASNEIQIMDLETFETFTMPINEDHESVLTDGAEILYIVAMDRMKLM</sequence>
<gene>
    <name evidence="5" type="ORF">BKD89_01115</name>
</gene>
<keyword evidence="2" id="KW-0648">Protein biosynthesis</keyword>
<dbReference type="SMART" id="SM01376">
    <property type="entry name" value="eIF-5a"/>
    <property type="match status" value="1"/>
</dbReference>
<dbReference type="Gene3D" id="2.30.30.30">
    <property type="match status" value="1"/>
</dbReference>
<evidence type="ECO:0000256" key="2">
    <source>
        <dbReference type="ARBA" id="ARBA00022917"/>
    </source>
</evidence>
<evidence type="ECO:0000259" key="4">
    <source>
        <dbReference type="SMART" id="SM01376"/>
    </source>
</evidence>
<dbReference type="GO" id="GO:0003743">
    <property type="term" value="F:translation initiation factor activity"/>
    <property type="evidence" value="ECO:0007669"/>
    <property type="project" value="UniProtKB-KW"/>
</dbReference>
<dbReference type="PIRSF" id="PIRSF003025">
    <property type="entry name" value="eIF5A"/>
    <property type="match status" value="1"/>
</dbReference>
<dbReference type="InterPro" id="IPR012340">
    <property type="entry name" value="NA-bd_OB-fold"/>
</dbReference>
<dbReference type="SUPFAM" id="SSF50249">
    <property type="entry name" value="Nucleic acid-binding proteins"/>
    <property type="match status" value="1"/>
</dbReference>
<dbReference type="AlphaFoldDB" id="A0A3G3IF10"/>
<dbReference type="PROSITE" id="PS00302">
    <property type="entry name" value="IF5A_HYPUSINE"/>
    <property type="match status" value="1"/>
</dbReference>
<dbReference type="InterPro" id="IPR008991">
    <property type="entry name" value="Translation_prot_SH3-like_sf"/>
</dbReference>
<evidence type="ECO:0000256" key="3">
    <source>
        <dbReference type="ARBA" id="ARBA00023071"/>
    </source>
</evidence>
<comment type="similarity">
    <text evidence="1">Belongs to the eIF-5A family.</text>
</comment>
<dbReference type="Pfam" id="PF21485">
    <property type="entry name" value="IF5A-like_N"/>
    <property type="match status" value="1"/>
</dbReference>
<dbReference type="InterPro" id="IPR048670">
    <property type="entry name" value="IF5A-like_N"/>
</dbReference>
<dbReference type="GO" id="GO:0045905">
    <property type="term" value="P:positive regulation of translational termination"/>
    <property type="evidence" value="ECO:0007669"/>
    <property type="project" value="InterPro"/>
</dbReference>
<dbReference type="GeneID" id="41321026"/>
<dbReference type="NCBIfam" id="NF003076">
    <property type="entry name" value="PRK03999.1"/>
    <property type="match status" value="1"/>
</dbReference>
<dbReference type="GO" id="GO:0003723">
    <property type="term" value="F:RNA binding"/>
    <property type="evidence" value="ECO:0007669"/>
    <property type="project" value="InterPro"/>
</dbReference>
<accession>A0A3G3IF10</accession>
<dbReference type="GO" id="GO:0045901">
    <property type="term" value="P:positive regulation of translational elongation"/>
    <property type="evidence" value="ECO:0007669"/>
    <property type="project" value="InterPro"/>
</dbReference>
<name>A0A3G3IF10_9ARCH</name>
<dbReference type="EMBL" id="CP017686">
    <property type="protein sequence ID" value="AYQ54423.1"/>
    <property type="molecule type" value="Genomic_DNA"/>
</dbReference>
<proteinExistence type="inferred from homology"/>
<organism evidence="5 6">
    <name type="scientific">Methanomethylophilus alvi</name>
    <dbReference type="NCBI Taxonomy" id="1291540"/>
    <lineage>
        <taxon>Archaea</taxon>
        <taxon>Methanobacteriati</taxon>
        <taxon>Thermoplasmatota</taxon>
        <taxon>Thermoplasmata</taxon>
        <taxon>Methanomassiliicoccales</taxon>
        <taxon>Methanomethylophilaceae</taxon>
        <taxon>Methanomethylophilus</taxon>
    </lineage>
</organism>
<evidence type="ECO:0000256" key="1">
    <source>
        <dbReference type="ARBA" id="ARBA00006016"/>
    </source>
</evidence>
<reference evidence="5 6" key="1">
    <citation type="submission" date="2016-10" db="EMBL/GenBank/DDBJ databases">
        <title>Complete genome of the TMA-utilizing, human hosted archaeon Methanomethylophilus alvus Gen. nov, sp. nov., strain Mx-05, derived from a pure culture.</title>
        <authorList>
            <person name="Brugere J.-F."/>
            <person name="Ben Hania W."/>
            <person name="Chaudhary P.P."/>
            <person name="Gaci N."/>
            <person name="Borrel G."/>
            <person name="Cao Van Tuat L."/>
            <person name="Fardeau M.-L."/>
            <person name="Harris H.M.B."/>
            <person name="O'Toole P.W."/>
            <person name="Ollivier B."/>
        </authorList>
    </citation>
    <scope>NUCLEOTIDE SEQUENCE [LARGE SCALE GENOMIC DNA]</scope>
    <source>
        <strain evidence="5 6">Mx-05</strain>
    </source>
</reference>
<dbReference type="SUPFAM" id="SSF50104">
    <property type="entry name" value="Translation proteins SH3-like domain"/>
    <property type="match status" value="1"/>
</dbReference>
<dbReference type="InterPro" id="IPR001884">
    <property type="entry name" value="IF5A-like"/>
</dbReference>
<evidence type="ECO:0000313" key="6">
    <source>
        <dbReference type="Proteomes" id="UP000273278"/>
    </source>
</evidence>
<dbReference type="Proteomes" id="UP000273278">
    <property type="component" value="Chromosome"/>
</dbReference>
<evidence type="ECO:0000313" key="5">
    <source>
        <dbReference type="EMBL" id="AYQ54423.1"/>
    </source>
</evidence>
<protein>
    <submittedName>
        <fullName evidence="5">Translation initiation factor IF-5A</fullName>
    </submittedName>
</protein>
<dbReference type="Gene3D" id="2.40.50.140">
    <property type="entry name" value="Nucleic acid-binding proteins"/>
    <property type="match status" value="1"/>
</dbReference>
<dbReference type="RefSeq" id="WP_015504132.1">
    <property type="nucleotide sequence ID" value="NZ_CAYARL010000008.1"/>
</dbReference>
<dbReference type="OMA" id="QIMDMET"/>
<dbReference type="InterPro" id="IPR014722">
    <property type="entry name" value="Rib_uL2_dom2"/>
</dbReference>
<keyword evidence="5" id="KW-0396">Initiation factor</keyword>
<dbReference type="InterPro" id="IPR019769">
    <property type="entry name" value="Trans_elong_IF5A_hypusine_site"/>
</dbReference>
<dbReference type="PANTHER" id="PTHR11673">
    <property type="entry name" value="TRANSLATION INITIATION FACTOR 5A FAMILY MEMBER"/>
    <property type="match status" value="1"/>
</dbReference>
<dbReference type="InterPro" id="IPR020189">
    <property type="entry name" value="IF5A_C"/>
</dbReference>
<dbReference type="GO" id="GO:0003746">
    <property type="term" value="F:translation elongation factor activity"/>
    <property type="evidence" value="ECO:0007669"/>
    <property type="project" value="InterPro"/>
</dbReference>
<dbReference type="NCBIfam" id="TIGR00037">
    <property type="entry name" value="eIF_5A"/>
    <property type="match status" value="1"/>
</dbReference>